<sequence>MSKEFLLETLGIRDTRLIPEALMTVLFGDLVNRQKFYRAMLEANDFAMDREWFQPIYEAELSERGQKKQDFTPAAASQLAAMITDNGARRQGILEPTAGNGSMIIAKWWELCRKRIPFDYYPNDNPVECWELSDRSIPILLFNLSVRGIVGDVYHGDILEQRVIAHYRLVNKRNDALGFSEIFKLS</sequence>
<dbReference type="SUPFAM" id="SSF53335">
    <property type="entry name" value="S-adenosyl-L-methionine-dependent methyltransferases"/>
    <property type="match status" value="1"/>
</dbReference>
<dbReference type="InterPro" id="IPR029063">
    <property type="entry name" value="SAM-dependent_MTases_sf"/>
</dbReference>
<dbReference type="EMBL" id="BK016157">
    <property type="protein sequence ID" value="DAF98903.1"/>
    <property type="molecule type" value="Genomic_DNA"/>
</dbReference>
<evidence type="ECO:0000313" key="1">
    <source>
        <dbReference type="EMBL" id="DAF98903.1"/>
    </source>
</evidence>
<accession>A0A8S5UWP0</accession>
<reference evidence="1" key="1">
    <citation type="journal article" date="2021" name="Proc. Natl. Acad. Sci. U.S.A.">
        <title>A Catalog of Tens of Thousands of Viruses from Human Metagenomes Reveals Hidden Associations with Chronic Diseases.</title>
        <authorList>
            <person name="Tisza M.J."/>
            <person name="Buck C.B."/>
        </authorList>
    </citation>
    <scope>NUCLEOTIDE SEQUENCE</scope>
    <source>
        <strain evidence="1">CtzO58</strain>
    </source>
</reference>
<name>A0A8S5UWP0_9CAUD</name>
<organism evidence="1">
    <name type="scientific">Siphoviridae sp. ctzO58</name>
    <dbReference type="NCBI Taxonomy" id="2825748"/>
    <lineage>
        <taxon>Viruses</taxon>
        <taxon>Duplodnaviria</taxon>
        <taxon>Heunggongvirae</taxon>
        <taxon>Uroviricota</taxon>
        <taxon>Caudoviricetes</taxon>
    </lineage>
</organism>
<proteinExistence type="predicted"/>
<protein>
    <submittedName>
        <fullName evidence="1">Type-1 restriction enzyme</fullName>
    </submittedName>
</protein>